<dbReference type="InterPro" id="IPR011711">
    <property type="entry name" value="GntR_C"/>
</dbReference>
<dbReference type="InterPro" id="IPR036388">
    <property type="entry name" value="WH-like_DNA-bd_sf"/>
</dbReference>
<organism evidence="5 6">
    <name type="scientific">Roseibium limicola</name>
    <dbReference type="NCBI Taxonomy" id="2816037"/>
    <lineage>
        <taxon>Bacteria</taxon>
        <taxon>Pseudomonadati</taxon>
        <taxon>Pseudomonadota</taxon>
        <taxon>Alphaproteobacteria</taxon>
        <taxon>Hyphomicrobiales</taxon>
        <taxon>Stappiaceae</taxon>
        <taxon>Roseibium</taxon>
    </lineage>
</organism>
<keyword evidence="3" id="KW-0804">Transcription</keyword>
<gene>
    <name evidence="5" type="ORF">J0X15_08950</name>
</gene>
<evidence type="ECO:0000256" key="3">
    <source>
        <dbReference type="ARBA" id="ARBA00023163"/>
    </source>
</evidence>
<evidence type="ECO:0000313" key="6">
    <source>
        <dbReference type="Proteomes" id="UP000664779"/>
    </source>
</evidence>
<dbReference type="GO" id="GO:0003700">
    <property type="term" value="F:DNA-binding transcription factor activity"/>
    <property type="evidence" value="ECO:0007669"/>
    <property type="project" value="InterPro"/>
</dbReference>
<dbReference type="RefSeq" id="WP_206939831.1">
    <property type="nucleotide sequence ID" value="NZ_JAFLNF010000003.1"/>
</dbReference>
<comment type="caution">
    <text evidence="5">The sequence shown here is derived from an EMBL/GenBank/DDBJ whole genome shotgun (WGS) entry which is preliminary data.</text>
</comment>
<dbReference type="PROSITE" id="PS50949">
    <property type="entry name" value="HTH_GNTR"/>
    <property type="match status" value="1"/>
</dbReference>
<feature type="domain" description="HTH gntR-type" evidence="4">
    <location>
        <begin position="33"/>
        <end position="100"/>
    </location>
</feature>
<dbReference type="InterPro" id="IPR000524">
    <property type="entry name" value="Tscrpt_reg_HTH_GntR"/>
</dbReference>
<dbReference type="AlphaFoldDB" id="A0A939EP24"/>
<dbReference type="SMART" id="SM00345">
    <property type="entry name" value="HTH_GNTR"/>
    <property type="match status" value="1"/>
</dbReference>
<evidence type="ECO:0000313" key="5">
    <source>
        <dbReference type="EMBL" id="MBO0345346.1"/>
    </source>
</evidence>
<dbReference type="EMBL" id="JAFLNF010000003">
    <property type="protein sequence ID" value="MBO0345346.1"/>
    <property type="molecule type" value="Genomic_DNA"/>
</dbReference>
<evidence type="ECO:0000259" key="4">
    <source>
        <dbReference type="PROSITE" id="PS50949"/>
    </source>
</evidence>
<dbReference type="PANTHER" id="PTHR43537">
    <property type="entry name" value="TRANSCRIPTIONAL REGULATOR, GNTR FAMILY"/>
    <property type="match status" value="1"/>
</dbReference>
<protein>
    <submittedName>
        <fullName evidence="5">GntR family transcriptional regulator</fullName>
    </submittedName>
</protein>
<reference evidence="5" key="1">
    <citation type="submission" date="2021-03" db="EMBL/GenBank/DDBJ databases">
        <title>Roseibium sp. CAU 1637 isolated from Incheon.</title>
        <authorList>
            <person name="Kim W."/>
        </authorList>
    </citation>
    <scope>NUCLEOTIDE SEQUENCE</scope>
    <source>
        <strain evidence="5">CAU 1637</strain>
    </source>
</reference>
<dbReference type="SUPFAM" id="SSF48008">
    <property type="entry name" value="GntR ligand-binding domain-like"/>
    <property type="match status" value="1"/>
</dbReference>
<keyword evidence="6" id="KW-1185">Reference proteome</keyword>
<keyword evidence="2" id="KW-0238">DNA-binding</keyword>
<dbReference type="SMART" id="SM00895">
    <property type="entry name" value="FCD"/>
    <property type="match status" value="1"/>
</dbReference>
<dbReference type="CDD" id="cd07377">
    <property type="entry name" value="WHTH_GntR"/>
    <property type="match status" value="1"/>
</dbReference>
<dbReference type="Pfam" id="PF00392">
    <property type="entry name" value="GntR"/>
    <property type="match status" value="1"/>
</dbReference>
<dbReference type="Gene3D" id="1.20.120.530">
    <property type="entry name" value="GntR ligand-binding domain-like"/>
    <property type="match status" value="1"/>
</dbReference>
<dbReference type="Proteomes" id="UP000664779">
    <property type="component" value="Unassembled WGS sequence"/>
</dbReference>
<dbReference type="SUPFAM" id="SSF46785">
    <property type="entry name" value="Winged helix' DNA-binding domain"/>
    <property type="match status" value="1"/>
</dbReference>
<evidence type="ECO:0000256" key="1">
    <source>
        <dbReference type="ARBA" id="ARBA00023015"/>
    </source>
</evidence>
<name>A0A939EP24_9HYPH</name>
<keyword evidence="1" id="KW-0805">Transcription regulation</keyword>
<dbReference type="GO" id="GO:0003677">
    <property type="term" value="F:DNA binding"/>
    <property type="evidence" value="ECO:0007669"/>
    <property type="project" value="UniProtKB-KW"/>
</dbReference>
<dbReference type="Pfam" id="PF07729">
    <property type="entry name" value="FCD"/>
    <property type="match status" value="1"/>
</dbReference>
<proteinExistence type="predicted"/>
<accession>A0A939EP24</accession>
<evidence type="ECO:0000256" key="2">
    <source>
        <dbReference type="ARBA" id="ARBA00023125"/>
    </source>
</evidence>
<dbReference type="Gene3D" id="1.10.10.10">
    <property type="entry name" value="Winged helix-like DNA-binding domain superfamily/Winged helix DNA-binding domain"/>
    <property type="match status" value="1"/>
</dbReference>
<dbReference type="PANTHER" id="PTHR43537:SF45">
    <property type="entry name" value="GNTR FAMILY REGULATORY PROTEIN"/>
    <property type="match status" value="1"/>
</dbReference>
<sequence length="262" mass="29585">MTTGSTGLDTPIDEFLFSELLFDETPAHYRRTPKKSRVVYQILKRRILLGDLTEESAITEQALAQSFSCSQGTIREALLTLQEDGLVDRRGYQGTYVTLTSPQEAVLLARLRLSLEFESVTAEGIANCTPQHMDRLRKLANAYIEARAREDVYACSEIDRALHMALFSLNNMPGLEPVLSRTLLLLHRHSLARLRGRVEWKSLQKDPHGPILDALENRDLEQVRQRLIEHVSRAMLMMMPDVHAIAIAPSDVKFGMLSKSTS</sequence>
<dbReference type="InterPro" id="IPR008920">
    <property type="entry name" value="TF_FadR/GntR_C"/>
</dbReference>
<dbReference type="InterPro" id="IPR036390">
    <property type="entry name" value="WH_DNA-bd_sf"/>
</dbReference>